<protein>
    <submittedName>
        <fullName evidence="1">Uncharacterized protein</fullName>
    </submittedName>
</protein>
<keyword evidence="2" id="KW-1185">Reference proteome</keyword>
<gene>
    <name evidence="1" type="ORF">DFH07DRAFT_958799</name>
</gene>
<accession>A0AAD7NF47</accession>
<dbReference type="EMBL" id="JARJLG010000059">
    <property type="protein sequence ID" value="KAJ7757210.1"/>
    <property type="molecule type" value="Genomic_DNA"/>
</dbReference>
<dbReference type="Proteomes" id="UP001215280">
    <property type="component" value="Unassembled WGS sequence"/>
</dbReference>
<name>A0AAD7NF47_9AGAR</name>
<organism evidence="1 2">
    <name type="scientific">Mycena maculata</name>
    <dbReference type="NCBI Taxonomy" id="230809"/>
    <lineage>
        <taxon>Eukaryota</taxon>
        <taxon>Fungi</taxon>
        <taxon>Dikarya</taxon>
        <taxon>Basidiomycota</taxon>
        <taxon>Agaricomycotina</taxon>
        <taxon>Agaricomycetes</taxon>
        <taxon>Agaricomycetidae</taxon>
        <taxon>Agaricales</taxon>
        <taxon>Marasmiineae</taxon>
        <taxon>Mycenaceae</taxon>
        <taxon>Mycena</taxon>
    </lineage>
</organism>
<reference evidence="1" key="1">
    <citation type="submission" date="2023-03" db="EMBL/GenBank/DDBJ databases">
        <title>Massive genome expansion in bonnet fungi (Mycena s.s.) driven by repeated elements and novel gene families across ecological guilds.</title>
        <authorList>
            <consortium name="Lawrence Berkeley National Laboratory"/>
            <person name="Harder C.B."/>
            <person name="Miyauchi S."/>
            <person name="Viragh M."/>
            <person name="Kuo A."/>
            <person name="Thoen E."/>
            <person name="Andreopoulos B."/>
            <person name="Lu D."/>
            <person name="Skrede I."/>
            <person name="Drula E."/>
            <person name="Henrissat B."/>
            <person name="Morin E."/>
            <person name="Kohler A."/>
            <person name="Barry K."/>
            <person name="LaButti K."/>
            <person name="Morin E."/>
            <person name="Salamov A."/>
            <person name="Lipzen A."/>
            <person name="Mereny Z."/>
            <person name="Hegedus B."/>
            <person name="Baldrian P."/>
            <person name="Stursova M."/>
            <person name="Weitz H."/>
            <person name="Taylor A."/>
            <person name="Grigoriev I.V."/>
            <person name="Nagy L.G."/>
            <person name="Martin F."/>
            <person name="Kauserud H."/>
        </authorList>
    </citation>
    <scope>NUCLEOTIDE SEQUENCE</scope>
    <source>
        <strain evidence="1">CBHHK188m</strain>
    </source>
</reference>
<dbReference type="AlphaFoldDB" id="A0AAD7NF47"/>
<evidence type="ECO:0000313" key="2">
    <source>
        <dbReference type="Proteomes" id="UP001215280"/>
    </source>
</evidence>
<proteinExistence type="predicted"/>
<sequence>MPKVKTASTASTAHKSHQSSFFVFTDGKKRVLTPRPKTYTAATATALRHFPHMKGLLTLQTDELDVCAGQFTDISPDIWEMAVETISSVLVKAEPVPDDGEYLNLFPIQKGGKPVIYLFSPQIVDVSVRLTLTREWKLSVIYPVVPAKCVASGGRRFSGTCAPIWMAASRSASPASM</sequence>
<comment type="caution">
    <text evidence="1">The sequence shown here is derived from an EMBL/GenBank/DDBJ whole genome shotgun (WGS) entry which is preliminary data.</text>
</comment>
<evidence type="ECO:0000313" key="1">
    <source>
        <dbReference type="EMBL" id="KAJ7757210.1"/>
    </source>
</evidence>